<sequence length="42" mass="4320">MTEYSYGEWAAPMVERRSALAGVGGTNSLSVAAGGILMSTQV</sequence>
<accession>A0A382FUX9</accession>
<dbReference type="AlphaFoldDB" id="A0A382FUX9"/>
<dbReference type="EMBL" id="UINC01051516">
    <property type="protein sequence ID" value="SVB65771.1"/>
    <property type="molecule type" value="Genomic_DNA"/>
</dbReference>
<name>A0A382FUX9_9ZZZZ</name>
<gene>
    <name evidence="1" type="ORF">METZ01_LOCUS218625</name>
</gene>
<proteinExistence type="predicted"/>
<evidence type="ECO:0000313" key="1">
    <source>
        <dbReference type="EMBL" id="SVB65771.1"/>
    </source>
</evidence>
<organism evidence="1">
    <name type="scientific">marine metagenome</name>
    <dbReference type="NCBI Taxonomy" id="408172"/>
    <lineage>
        <taxon>unclassified sequences</taxon>
        <taxon>metagenomes</taxon>
        <taxon>ecological metagenomes</taxon>
    </lineage>
</organism>
<protein>
    <submittedName>
        <fullName evidence="1">Uncharacterized protein</fullName>
    </submittedName>
</protein>
<reference evidence="1" key="1">
    <citation type="submission" date="2018-05" db="EMBL/GenBank/DDBJ databases">
        <authorList>
            <person name="Lanie J.A."/>
            <person name="Ng W.-L."/>
            <person name="Kazmierczak K.M."/>
            <person name="Andrzejewski T.M."/>
            <person name="Davidsen T.M."/>
            <person name="Wayne K.J."/>
            <person name="Tettelin H."/>
            <person name="Glass J.I."/>
            <person name="Rusch D."/>
            <person name="Podicherti R."/>
            <person name="Tsui H.-C.T."/>
            <person name="Winkler M.E."/>
        </authorList>
    </citation>
    <scope>NUCLEOTIDE SEQUENCE</scope>
</reference>